<comment type="caution">
    <text evidence="2">The sequence shown here is derived from an EMBL/GenBank/DDBJ whole genome shotgun (WGS) entry which is preliminary data.</text>
</comment>
<proteinExistence type="inferred from homology"/>
<dbReference type="GeneID" id="92084282"/>
<sequence length="221" mass="25872">MLILSNGIWLIHHQSQRADLCIRPKLIYSPATSSISYEKTTLWRSIEQDNVYTGEPRDELDEAWRNLVKPMTIKITAQELENLGESSIAMKDGSGYIAELAVFHELHCIKRIRRHLGLHYYYGNMTQDEEIRESQHIGRYYYYNLEAPCNADLSSYKDHCLEYWREAAMCRGDPTLATFVWHEGKPFSKVHSVHECVKWDRLRGWAESRMVNTSDLSIFSH</sequence>
<gene>
    <name evidence="2" type="ORF">PG986_014998</name>
</gene>
<dbReference type="PANTHER" id="PTHR33365">
    <property type="entry name" value="YALI0B05434P"/>
    <property type="match status" value="1"/>
</dbReference>
<name>A0ABR1PUK6_9PEZI</name>
<accession>A0ABR1PUK6</accession>
<evidence type="ECO:0000256" key="1">
    <source>
        <dbReference type="ARBA" id="ARBA00035112"/>
    </source>
</evidence>
<dbReference type="InterPro" id="IPR021765">
    <property type="entry name" value="UstYa-like"/>
</dbReference>
<dbReference type="EMBL" id="JAQQWE010000010">
    <property type="protein sequence ID" value="KAK7938130.1"/>
    <property type="molecule type" value="Genomic_DNA"/>
</dbReference>
<organism evidence="2 3">
    <name type="scientific">Apiospora aurea</name>
    <dbReference type="NCBI Taxonomy" id="335848"/>
    <lineage>
        <taxon>Eukaryota</taxon>
        <taxon>Fungi</taxon>
        <taxon>Dikarya</taxon>
        <taxon>Ascomycota</taxon>
        <taxon>Pezizomycotina</taxon>
        <taxon>Sordariomycetes</taxon>
        <taxon>Xylariomycetidae</taxon>
        <taxon>Amphisphaeriales</taxon>
        <taxon>Apiosporaceae</taxon>
        <taxon>Apiospora</taxon>
    </lineage>
</organism>
<evidence type="ECO:0000313" key="3">
    <source>
        <dbReference type="Proteomes" id="UP001391051"/>
    </source>
</evidence>
<comment type="similarity">
    <text evidence="1">Belongs to the ustYa family.</text>
</comment>
<protein>
    <submittedName>
        <fullName evidence="2">Uncharacterized protein</fullName>
    </submittedName>
</protein>
<reference evidence="2 3" key="1">
    <citation type="submission" date="2023-01" db="EMBL/GenBank/DDBJ databases">
        <title>Analysis of 21 Apiospora genomes using comparative genomics revels a genus with tremendous synthesis potential of carbohydrate active enzymes and secondary metabolites.</title>
        <authorList>
            <person name="Sorensen T."/>
        </authorList>
    </citation>
    <scope>NUCLEOTIDE SEQUENCE [LARGE SCALE GENOMIC DNA]</scope>
    <source>
        <strain evidence="2 3">CBS 24483</strain>
    </source>
</reference>
<dbReference type="RefSeq" id="XP_066693458.1">
    <property type="nucleotide sequence ID" value="XM_066851220.1"/>
</dbReference>
<dbReference type="PANTHER" id="PTHR33365:SF7">
    <property type="entry name" value="TAT PATHWAY SIGNAL SEQUENCE"/>
    <property type="match status" value="1"/>
</dbReference>
<dbReference type="Proteomes" id="UP001391051">
    <property type="component" value="Unassembled WGS sequence"/>
</dbReference>
<dbReference type="Pfam" id="PF11807">
    <property type="entry name" value="UstYa"/>
    <property type="match status" value="1"/>
</dbReference>
<evidence type="ECO:0000313" key="2">
    <source>
        <dbReference type="EMBL" id="KAK7938130.1"/>
    </source>
</evidence>
<keyword evidence="3" id="KW-1185">Reference proteome</keyword>